<dbReference type="InterPro" id="IPR003439">
    <property type="entry name" value="ABC_transporter-like_ATP-bd"/>
</dbReference>
<keyword evidence="4 6" id="KW-0067">ATP-binding</keyword>
<organism evidence="6 7">
    <name type="scientific">Metabacillus flavus</name>
    <dbReference type="NCBI Taxonomy" id="2823519"/>
    <lineage>
        <taxon>Bacteria</taxon>
        <taxon>Bacillati</taxon>
        <taxon>Bacillota</taxon>
        <taxon>Bacilli</taxon>
        <taxon>Bacillales</taxon>
        <taxon>Bacillaceae</taxon>
        <taxon>Metabacillus</taxon>
    </lineage>
</organism>
<keyword evidence="3" id="KW-0547">Nucleotide-binding</keyword>
<feature type="domain" description="ABC transporter" evidence="5">
    <location>
        <begin position="2"/>
        <end position="240"/>
    </location>
</feature>
<dbReference type="InterPro" id="IPR027417">
    <property type="entry name" value="P-loop_NTPase"/>
</dbReference>
<dbReference type="Gene3D" id="3.40.50.300">
    <property type="entry name" value="P-loop containing nucleotide triphosphate hydrolases"/>
    <property type="match status" value="1"/>
</dbReference>
<dbReference type="Pfam" id="PF00005">
    <property type="entry name" value="ABC_tran"/>
    <property type="match status" value="1"/>
</dbReference>
<dbReference type="Proteomes" id="UP000682403">
    <property type="component" value="Unassembled WGS sequence"/>
</dbReference>
<evidence type="ECO:0000313" key="6">
    <source>
        <dbReference type="EMBL" id="MBS2967401.1"/>
    </source>
</evidence>
<reference evidence="6 7" key="1">
    <citation type="submission" date="2021-04" db="EMBL/GenBank/DDBJ databases">
        <title>Metabacillus sp. strain KIGAM252 whole genome sequence.</title>
        <authorList>
            <person name="Seo M.-J."/>
            <person name="Cho E.-S."/>
            <person name="Hwang C.Y."/>
            <person name="Yoon D.J."/>
        </authorList>
    </citation>
    <scope>NUCLEOTIDE SEQUENCE [LARGE SCALE GENOMIC DNA]</scope>
    <source>
        <strain evidence="6 7">KIGAM252</strain>
    </source>
</reference>
<dbReference type="GO" id="GO:0005524">
    <property type="term" value="F:ATP binding"/>
    <property type="evidence" value="ECO:0007669"/>
    <property type="project" value="UniProtKB-KW"/>
</dbReference>
<sequence>MLEVKNVSKVYEGKVSYRALSKIDLTVQQGEFIGVMGPSGSGKTTLLNMVSTIDSPTSGEILIDGKNPNRLSSKELALFRRRELGFIFQHFNLLPTLTVKENIVLSLTLDGMRVKEMNEKAERIAEKLGIAPILNKRTYEISGGQAQRTAIARAIIYQPKLILADEPTGNLDSKSARDVLEIMESINKEAGATMMMVTHDASAASYCDRIVFIKDGKLHNELKRGESKEQFYKKIIKVLSQMEEEAGEPAVSF</sequence>
<keyword evidence="2" id="KW-0813">Transport</keyword>
<dbReference type="EMBL" id="JAGVRK010000001">
    <property type="protein sequence ID" value="MBS2967401.1"/>
    <property type="molecule type" value="Genomic_DNA"/>
</dbReference>
<dbReference type="PANTHER" id="PTHR42798">
    <property type="entry name" value="LIPOPROTEIN-RELEASING SYSTEM ATP-BINDING PROTEIN LOLD"/>
    <property type="match status" value="1"/>
</dbReference>
<accession>A0ABS5L9U9</accession>
<comment type="caution">
    <text evidence="6">The sequence shown here is derived from an EMBL/GenBank/DDBJ whole genome shotgun (WGS) entry which is preliminary data.</text>
</comment>
<dbReference type="InterPro" id="IPR017911">
    <property type="entry name" value="MacB-like_ATP-bd"/>
</dbReference>
<dbReference type="InterPro" id="IPR003593">
    <property type="entry name" value="AAA+_ATPase"/>
</dbReference>
<dbReference type="SUPFAM" id="SSF52540">
    <property type="entry name" value="P-loop containing nucleoside triphosphate hydrolases"/>
    <property type="match status" value="1"/>
</dbReference>
<comment type="similarity">
    <text evidence="1">Belongs to the ABC transporter superfamily.</text>
</comment>
<dbReference type="CDD" id="cd03255">
    <property type="entry name" value="ABC_MJ0796_LolCDE_FtsE"/>
    <property type="match status" value="1"/>
</dbReference>
<dbReference type="RefSeq" id="WP_211555819.1">
    <property type="nucleotide sequence ID" value="NZ_JAGVRK010000001.1"/>
</dbReference>
<keyword evidence="7" id="KW-1185">Reference proteome</keyword>
<evidence type="ECO:0000313" key="7">
    <source>
        <dbReference type="Proteomes" id="UP000682403"/>
    </source>
</evidence>
<dbReference type="SMART" id="SM00382">
    <property type="entry name" value="AAA"/>
    <property type="match status" value="1"/>
</dbReference>
<name>A0ABS5L9U9_9BACI</name>
<evidence type="ECO:0000256" key="2">
    <source>
        <dbReference type="ARBA" id="ARBA00022448"/>
    </source>
</evidence>
<protein>
    <submittedName>
        <fullName evidence="6">ABC transporter ATP-binding protein</fullName>
    </submittedName>
</protein>
<evidence type="ECO:0000259" key="5">
    <source>
        <dbReference type="PROSITE" id="PS50893"/>
    </source>
</evidence>
<evidence type="ECO:0000256" key="1">
    <source>
        <dbReference type="ARBA" id="ARBA00005417"/>
    </source>
</evidence>
<proteinExistence type="inferred from homology"/>
<dbReference type="PROSITE" id="PS50893">
    <property type="entry name" value="ABC_TRANSPORTER_2"/>
    <property type="match status" value="1"/>
</dbReference>
<evidence type="ECO:0000256" key="4">
    <source>
        <dbReference type="ARBA" id="ARBA00022840"/>
    </source>
</evidence>
<gene>
    <name evidence="6" type="ORF">J9317_01170</name>
</gene>
<evidence type="ECO:0000256" key="3">
    <source>
        <dbReference type="ARBA" id="ARBA00022741"/>
    </source>
</evidence>
<dbReference type="PANTHER" id="PTHR42798:SF7">
    <property type="entry name" value="ALPHA-D-RIBOSE 1-METHYLPHOSPHONATE 5-TRIPHOSPHATE SYNTHASE SUBUNIT PHNL"/>
    <property type="match status" value="1"/>
</dbReference>